<gene>
    <name evidence="1" type="ORF">SAMN05216289_11278</name>
</gene>
<dbReference type="NCBIfam" id="TIGR00481">
    <property type="entry name" value="YbhB/YbcL family Raf kinase inhibitor-like protein"/>
    <property type="match status" value="1"/>
</dbReference>
<protein>
    <submittedName>
        <fullName evidence="1">Phospholipid-binding protein, PBP family</fullName>
    </submittedName>
</protein>
<dbReference type="EMBL" id="FOVF01000012">
    <property type="protein sequence ID" value="SFN29812.1"/>
    <property type="molecule type" value="Genomic_DNA"/>
</dbReference>
<dbReference type="Gene3D" id="3.90.280.10">
    <property type="entry name" value="PEBP-like"/>
    <property type="match status" value="1"/>
</dbReference>
<dbReference type="AlphaFoldDB" id="A0A1I4XVC3"/>
<evidence type="ECO:0000313" key="1">
    <source>
        <dbReference type="EMBL" id="SFN29812.1"/>
    </source>
</evidence>
<dbReference type="PANTHER" id="PTHR30289">
    <property type="entry name" value="UNCHARACTERIZED PROTEIN YBCL-RELATED"/>
    <property type="match status" value="1"/>
</dbReference>
<dbReference type="RefSeq" id="WP_092407612.1">
    <property type="nucleotide sequence ID" value="NZ_FOVF01000012.1"/>
</dbReference>
<keyword evidence="2" id="KW-1185">Reference proteome</keyword>
<accession>A0A1I4XVC3</accession>
<dbReference type="SUPFAM" id="SSF49777">
    <property type="entry name" value="PEBP-like"/>
    <property type="match status" value="1"/>
</dbReference>
<evidence type="ECO:0000313" key="2">
    <source>
        <dbReference type="Proteomes" id="UP000198575"/>
    </source>
</evidence>
<dbReference type="CDD" id="cd00865">
    <property type="entry name" value="PEBP_bact_arch"/>
    <property type="match status" value="1"/>
</dbReference>
<name>A0A1I4XVC3_9GAMM</name>
<dbReference type="Pfam" id="PF01161">
    <property type="entry name" value="PBP"/>
    <property type="match status" value="1"/>
</dbReference>
<organism evidence="1 2">
    <name type="scientific">Dokdonella immobilis</name>
    <dbReference type="NCBI Taxonomy" id="578942"/>
    <lineage>
        <taxon>Bacteria</taxon>
        <taxon>Pseudomonadati</taxon>
        <taxon>Pseudomonadota</taxon>
        <taxon>Gammaproteobacteria</taxon>
        <taxon>Lysobacterales</taxon>
        <taxon>Rhodanobacteraceae</taxon>
        <taxon>Dokdonella</taxon>
    </lineage>
</organism>
<dbReference type="PANTHER" id="PTHR30289:SF1">
    <property type="entry name" value="PEBP (PHOSPHATIDYLETHANOLAMINE-BINDING PROTEIN) FAMILY PROTEIN"/>
    <property type="match status" value="1"/>
</dbReference>
<dbReference type="OrthoDB" id="9797506at2"/>
<dbReference type="InterPro" id="IPR005247">
    <property type="entry name" value="YbhB_YbcL/LppC-like"/>
</dbReference>
<reference evidence="1 2" key="1">
    <citation type="submission" date="2016-10" db="EMBL/GenBank/DDBJ databases">
        <authorList>
            <person name="de Groot N.N."/>
        </authorList>
    </citation>
    <scope>NUCLEOTIDE SEQUENCE [LARGE SCALE GENOMIC DNA]</scope>
    <source>
        <strain evidence="1 2">CGMCC 1.7659</strain>
    </source>
</reference>
<dbReference type="InterPro" id="IPR036610">
    <property type="entry name" value="PEBP-like_sf"/>
</dbReference>
<proteinExistence type="predicted"/>
<dbReference type="InterPro" id="IPR008914">
    <property type="entry name" value="PEBP"/>
</dbReference>
<dbReference type="Proteomes" id="UP000198575">
    <property type="component" value="Unassembled WGS sequence"/>
</dbReference>
<sequence>MHIRSKSFHDMQPIPSEFAFGKPGPDGEPCVFADNRNPHLTWSDVPDATRSFVLTCIDVDVPSVGDDVNQEGRSVRSDLPRTEFVHWLMVDIPAEFREFGAGSCAEGVVPHGKQEPFGPPGSKQGINDYTGWFAGDTDMAGDYYGYDGPCPPWNDERLHRYHFRVAALDIPSLGLDGRFDIGDVRRAMEGHVLAEAEIIGTYSLNAALRR</sequence>
<dbReference type="STRING" id="578942.SAMN05216289_11278"/>